<dbReference type="InterPro" id="IPR000719">
    <property type="entry name" value="Prot_kinase_dom"/>
</dbReference>
<keyword evidence="2 3" id="KW-0067">ATP-binding</keyword>
<accession>A0AAI8YVC6</accession>
<dbReference type="Gene3D" id="1.10.510.10">
    <property type="entry name" value="Transferase(Phosphotransferase) domain 1"/>
    <property type="match status" value="1"/>
</dbReference>
<dbReference type="EMBL" id="CAVMBE010000012">
    <property type="protein sequence ID" value="CAK3913594.1"/>
    <property type="molecule type" value="Genomic_DNA"/>
</dbReference>
<comment type="caution">
    <text evidence="6">The sequence shown here is derived from an EMBL/GenBank/DDBJ whole genome shotgun (WGS) entry which is preliminary data.</text>
</comment>
<feature type="binding site" evidence="3">
    <location>
        <position position="58"/>
    </location>
    <ligand>
        <name>ATP</name>
        <dbReference type="ChEBI" id="CHEBI:30616"/>
    </ligand>
</feature>
<gene>
    <name evidence="6" type="ORF">LECACI_7A002655</name>
</gene>
<dbReference type="InterPro" id="IPR011009">
    <property type="entry name" value="Kinase-like_dom_sf"/>
</dbReference>
<evidence type="ECO:0000256" key="3">
    <source>
        <dbReference type="PROSITE-ProRule" id="PRU10141"/>
    </source>
</evidence>
<protein>
    <submittedName>
        <fullName evidence="6">Negative regulator of sexual conjugation and meiosis</fullName>
    </submittedName>
</protein>
<evidence type="ECO:0000313" key="7">
    <source>
        <dbReference type="Proteomes" id="UP001296104"/>
    </source>
</evidence>
<reference evidence="6" key="1">
    <citation type="submission" date="2023-11" db="EMBL/GenBank/DDBJ databases">
        <authorList>
            <person name="Alioto T."/>
            <person name="Alioto T."/>
            <person name="Gomez Garrido J."/>
        </authorList>
    </citation>
    <scope>NUCLEOTIDE SEQUENCE</scope>
</reference>
<evidence type="ECO:0000256" key="2">
    <source>
        <dbReference type="ARBA" id="ARBA00022840"/>
    </source>
</evidence>
<feature type="domain" description="Protein kinase" evidence="5">
    <location>
        <begin position="29"/>
        <end position="294"/>
    </location>
</feature>
<dbReference type="SUPFAM" id="SSF56112">
    <property type="entry name" value="Protein kinase-like (PK-like)"/>
    <property type="match status" value="1"/>
</dbReference>
<dbReference type="SMART" id="SM00220">
    <property type="entry name" value="S_TKc"/>
    <property type="match status" value="1"/>
</dbReference>
<dbReference type="Proteomes" id="UP001296104">
    <property type="component" value="Unassembled WGS sequence"/>
</dbReference>
<dbReference type="PROSITE" id="PS00108">
    <property type="entry name" value="PROTEIN_KINASE_ST"/>
    <property type="match status" value="1"/>
</dbReference>
<dbReference type="PANTHER" id="PTHR24346">
    <property type="entry name" value="MAP/MICROTUBULE AFFINITY-REGULATING KINASE"/>
    <property type="match status" value="1"/>
</dbReference>
<proteinExistence type="inferred from homology"/>
<evidence type="ECO:0000313" key="6">
    <source>
        <dbReference type="EMBL" id="CAK3913594.1"/>
    </source>
</evidence>
<dbReference type="GO" id="GO:0004674">
    <property type="term" value="F:protein serine/threonine kinase activity"/>
    <property type="evidence" value="ECO:0007669"/>
    <property type="project" value="UniProtKB-KW"/>
</dbReference>
<dbReference type="AlphaFoldDB" id="A0AAI8YVC6"/>
<comment type="similarity">
    <text evidence="4">Belongs to the protein kinase superfamily.</text>
</comment>
<evidence type="ECO:0000256" key="4">
    <source>
        <dbReference type="RuleBase" id="RU000304"/>
    </source>
</evidence>
<sequence length="420" mass="46522">MLPTPPPSPSPLALCSPGEQVGAILAGSIQLTEVIGVGAYGTVYRARDLVTNLPYAVKALPKLGLDPRQKAFQDREIRLHYQASQHPNVVSLLKILDSPECTYVVLEYCKEGDLFAKITEDAHYVGDDFKAKQVFLQLISAVQHCHSKGIYHRDLKPENVLVEDNGWTVKLADFGLATQERITSDYGCGSTFYMSPECQQSSPKPFSCYASAPNDVWSLGVILVNLTCGRNPWKRACLDDNTFKTFMRDRNFLKTILPISDDLDFILQRIFDLNPHHRVTLDELRDLVIRCPRFTTQGSSAPSTAPPTPPYSPMRQPVDSPLAAFAGACENVPHLDLPAQRYPPTPPPEYYSQQPPLILTPPSSGQCSPQASVYPLPPKPVAPVASSGNLFAHFPDLRRCGQMFANFNMPAQHAWTPQCF</sequence>
<dbReference type="InterPro" id="IPR008271">
    <property type="entry name" value="Ser/Thr_kinase_AS"/>
</dbReference>
<evidence type="ECO:0000259" key="5">
    <source>
        <dbReference type="PROSITE" id="PS50011"/>
    </source>
</evidence>
<dbReference type="Pfam" id="PF00069">
    <property type="entry name" value="Pkinase"/>
    <property type="match status" value="1"/>
</dbReference>
<name>A0AAI8YVC6_9PEZI</name>
<dbReference type="PROSITE" id="PS00107">
    <property type="entry name" value="PROTEIN_KINASE_ATP"/>
    <property type="match status" value="1"/>
</dbReference>
<keyword evidence="1 3" id="KW-0547">Nucleotide-binding</keyword>
<dbReference type="GO" id="GO:0035556">
    <property type="term" value="P:intracellular signal transduction"/>
    <property type="evidence" value="ECO:0007669"/>
    <property type="project" value="TreeGrafter"/>
</dbReference>
<dbReference type="GO" id="GO:0005737">
    <property type="term" value="C:cytoplasm"/>
    <property type="evidence" value="ECO:0007669"/>
    <property type="project" value="TreeGrafter"/>
</dbReference>
<organism evidence="6 7">
    <name type="scientific">Lecanosticta acicola</name>
    <dbReference type="NCBI Taxonomy" id="111012"/>
    <lineage>
        <taxon>Eukaryota</taxon>
        <taxon>Fungi</taxon>
        <taxon>Dikarya</taxon>
        <taxon>Ascomycota</taxon>
        <taxon>Pezizomycotina</taxon>
        <taxon>Dothideomycetes</taxon>
        <taxon>Dothideomycetidae</taxon>
        <taxon>Mycosphaerellales</taxon>
        <taxon>Mycosphaerellaceae</taxon>
        <taxon>Lecanosticta</taxon>
    </lineage>
</organism>
<dbReference type="GO" id="GO:0005524">
    <property type="term" value="F:ATP binding"/>
    <property type="evidence" value="ECO:0007669"/>
    <property type="project" value="UniProtKB-UniRule"/>
</dbReference>
<keyword evidence="4" id="KW-0723">Serine/threonine-protein kinase</keyword>
<dbReference type="CDD" id="cd13993">
    <property type="entry name" value="STKc_Pat1_like"/>
    <property type="match status" value="1"/>
</dbReference>
<dbReference type="FunFam" id="1.10.510.10:FF:000549">
    <property type="entry name" value="Protein serine/threonine kinase (Ran1), putative"/>
    <property type="match status" value="1"/>
</dbReference>
<keyword evidence="7" id="KW-1185">Reference proteome</keyword>
<keyword evidence="4" id="KW-0418">Kinase</keyword>
<keyword evidence="4" id="KW-0808">Transferase</keyword>
<evidence type="ECO:0000256" key="1">
    <source>
        <dbReference type="ARBA" id="ARBA00022741"/>
    </source>
</evidence>
<dbReference type="InterPro" id="IPR017441">
    <property type="entry name" value="Protein_kinase_ATP_BS"/>
</dbReference>
<dbReference type="PROSITE" id="PS50011">
    <property type="entry name" value="PROTEIN_KINASE_DOM"/>
    <property type="match status" value="1"/>
</dbReference>
<dbReference type="PANTHER" id="PTHR24346:SF30">
    <property type="entry name" value="MATERNAL EMBRYONIC LEUCINE ZIPPER KINASE"/>
    <property type="match status" value="1"/>
</dbReference>